<gene>
    <name evidence="1" type="ORF">N8I74_08305</name>
</gene>
<dbReference type="RefSeq" id="WP_263126424.1">
    <property type="nucleotide sequence ID" value="NZ_CP106753.1"/>
</dbReference>
<accession>A0ABY6DSJ8</accession>
<dbReference type="Pfam" id="PF10460">
    <property type="entry name" value="Peptidase_M30"/>
    <property type="match status" value="1"/>
</dbReference>
<dbReference type="Proteomes" id="UP001061302">
    <property type="component" value="Chromosome"/>
</dbReference>
<dbReference type="PROSITE" id="PS51257">
    <property type="entry name" value="PROKAR_LIPOPROTEIN"/>
    <property type="match status" value="1"/>
</dbReference>
<keyword evidence="2" id="KW-1185">Reference proteome</keyword>
<evidence type="ECO:0000313" key="1">
    <source>
        <dbReference type="EMBL" id="UXY16997.1"/>
    </source>
</evidence>
<name>A0ABY6DSJ8_9NEIS</name>
<organism evidence="1 2">
    <name type="scientific">Chitiniphilus purpureus</name>
    <dbReference type="NCBI Taxonomy" id="2981137"/>
    <lineage>
        <taxon>Bacteria</taxon>
        <taxon>Pseudomonadati</taxon>
        <taxon>Pseudomonadota</taxon>
        <taxon>Betaproteobacteria</taxon>
        <taxon>Neisseriales</taxon>
        <taxon>Chitinibacteraceae</taxon>
        <taxon>Chitiniphilus</taxon>
    </lineage>
</organism>
<evidence type="ECO:0000313" key="2">
    <source>
        <dbReference type="Proteomes" id="UP001061302"/>
    </source>
</evidence>
<dbReference type="InterPro" id="IPR019501">
    <property type="entry name" value="Peptidase_M30_hyicolysin"/>
</dbReference>
<sequence>MSKHCGAIFAGILTILLAGCGGGGGGGGSVPVGGGTMTPTPTPIPTAGVALKPDCAGANCGAVDGQTYAGSGIGIWRFDNTGSTGVNLPVSIAGVRGRSVTLIYTNPTAAPVAMPSIALGATQQQGDPSLPVTAPAANQLPARVRQFDPKRHLHRAEHRLLAARRAPPPVAALIGDSRDWIVTDTGDQISTRTTTLRRKLTAGDGRIVNLWVENSEYGPGKVSDAQLDRLANAFAGSGDSVYNMVTGLAGQPWGEHVQSDLIPAAQELNIVFVNFDRDGAPYGLLGYFWSVNNFIRDDNDPELQYSNEALSFFMDTETLYLVQGNTGLKVQVSTLAHEFVHMINYYQRGVLLYDDRNDTDRRNDLYYGFDTFLEESTALMMEDIVGLKLDPTYNAARDTSFPGYLANSSFNCSLTRWIGDTGSLCFSYNVAASFGAYLLRHHGIGFYQGLLRNKSSTDSVAMLDNAIRQAGGTGLADALRRWATVIALLPANGAPALHGYPERRDSGYTLPAINGPDYAHKRVLPAAAPLQLQPYAHFPLVRRPNTDRFEAVMPVPAGLSLSVVVQ</sequence>
<protein>
    <recommendedName>
        <fullName evidence="3">Hemagglutinin</fullName>
    </recommendedName>
</protein>
<dbReference type="EMBL" id="CP106753">
    <property type="protein sequence ID" value="UXY16997.1"/>
    <property type="molecule type" value="Genomic_DNA"/>
</dbReference>
<reference evidence="1" key="1">
    <citation type="submission" date="2022-10" db="EMBL/GenBank/DDBJ databases">
        <title>Chitiniphilus purpureus sp. nov., a novel chitin-degrading bacterium isolated from crawfish pond sediment.</title>
        <authorList>
            <person name="Li K."/>
        </authorList>
    </citation>
    <scope>NUCLEOTIDE SEQUENCE</scope>
    <source>
        <strain evidence="1">CD1</strain>
    </source>
</reference>
<evidence type="ECO:0008006" key="3">
    <source>
        <dbReference type="Google" id="ProtNLM"/>
    </source>
</evidence>
<proteinExistence type="predicted"/>